<organism evidence="2 3">
    <name type="scientific">Cryobacterium cheniae</name>
    <dbReference type="NCBI Taxonomy" id="1259262"/>
    <lineage>
        <taxon>Bacteria</taxon>
        <taxon>Bacillati</taxon>
        <taxon>Actinomycetota</taxon>
        <taxon>Actinomycetes</taxon>
        <taxon>Micrococcales</taxon>
        <taxon>Microbacteriaceae</taxon>
        <taxon>Cryobacterium</taxon>
    </lineage>
</organism>
<dbReference type="RefSeq" id="WP_134371204.1">
    <property type="nucleotide sequence ID" value="NZ_SOGN01000065.1"/>
</dbReference>
<protein>
    <recommendedName>
        <fullName evidence="4">Hemagglutinin</fullName>
    </recommendedName>
</protein>
<evidence type="ECO:0000313" key="2">
    <source>
        <dbReference type="EMBL" id="TFC76674.1"/>
    </source>
</evidence>
<name>A0A4R8XIB7_9MICO</name>
<dbReference type="OrthoDB" id="9764271at2"/>
<proteinExistence type="predicted"/>
<gene>
    <name evidence="2" type="ORF">E3T23_14245</name>
</gene>
<dbReference type="Proteomes" id="UP000298433">
    <property type="component" value="Unassembled WGS sequence"/>
</dbReference>
<feature type="signal peptide" evidence="1">
    <location>
        <begin position="1"/>
        <end position="24"/>
    </location>
</feature>
<accession>A0A4R8XIB7</accession>
<reference evidence="2 3" key="1">
    <citation type="submission" date="2019-03" db="EMBL/GenBank/DDBJ databases">
        <title>Genomics of glacier-inhabiting Cryobacterium strains.</title>
        <authorList>
            <person name="Liu Q."/>
            <person name="Xin Y.-H."/>
        </authorList>
    </citation>
    <scope>NUCLEOTIDE SEQUENCE [LARGE SCALE GENOMIC DNA]</scope>
    <source>
        <strain evidence="2 3">TMT2-48-2</strain>
    </source>
</reference>
<dbReference type="AlphaFoldDB" id="A0A4R8XIB7"/>
<evidence type="ECO:0008006" key="4">
    <source>
        <dbReference type="Google" id="ProtNLM"/>
    </source>
</evidence>
<keyword evidence="3" id="KW-1185">Reference proteome</keyword>
<comment type="caution">
    <text evidence="2">The sequence shown here is derived from an EMBL/GenBank/DDBJ whole genome shotgun (WGS) entry which is preliminary data.</text>
</comment>
<sequence>MRIWALIVCGAVLSSVLVSLPTRAEALSGSDFDPGYIISDEKFFDSGSMSEIQIQSFLNSKVTTCKTGYTCLKDYRVSTFTRAAVEPGHCKAYIGAENELASRIIFKTAQACGINPQTLLVLLEKETGLVGATSPTDGTYRKAMGYGCPDTSVCDSAFYGLYNQIYKAAWQFRQYNNYPDRQYRIGSVSVGYHPNSACGSSTVKIFNQATANLYNYTPYQPNAASLANLGGTGDACSSYGNRNFWAFFTNWFGSTTGSTNPFGNIEEVTATPGNFRVRGWAIDPDTSASLDVHVYVGPAGKSFQAALERPDVSAAYPGRGSKHGFDVTVPVNSTGPNDVCIYAINQGPGANVLLGCRTVNALSGPPIGAVDGASAVTGGIRVTGWALDPDTADPSTVHVYVDDVGKAVQAQLSRPDIGRIYPAYGSAHGFDETIAASPGSHSVCVYGMNTGLGSTTVLNCSTVVVPGAQPTMTDSGRAPIGNVEAVSTAPNSLKVSGWALDPDTALPIAVHVYVDSVGVAYTANRDRPDIGAAYPGYGSAHGFAETIAASAGPHRVCAYGINTGAGGHTLLSCKDVVVPAPAIVDQGRAPVGNVESVAVGAGKISVVGWALDPDTASSIGVHVYVDSVGVAYTANRDRPDIGAAYPAYGPAHGFVESIVAAAGSHRVCVYGINTGAGGHTLIGCQTVTV</sequence>
<feature type="chain" id="PRO_5038576917" description="Hemagglutinin" evidence="1">
    <location>
        <begin position="25"/>
        <end position="689"/>
    </location>
</feature>
<keyword evidence="1" id="KW-0732">Signal</keyword>
<evidence type="ECO:0000313" key="3">
    <source>
        <dbReference type="Proteomes" id="UP000298433"/>
    </source>
</evidence>
<dbReference type="EMBL" id="SOGN01000065">
    <property type="protein sequence ID" value="TFC76674.1"/>
    <property type="molecule type" value="Genomic_DNA"/>
</dbReference>
<evidence type="ECO:0000256" key="1">
    <source>
        <dbReference type="SAM" id="SignalP"/>
    </source>
</evidence>